<dbReference type="Pfam" id="PF00487">
    <property type="entry name" value="FA_desaturase"/>
    <property type="match status" value="1"/>
</dbReference>
<evidence type="ECO:0000313" key="5">
    <source>
        <dbReference type="EMBL" id="RUT04539.1"/>
    </source>
</evidence>
<reference evidence="5 6" key="1">
    <citation type="journal article" date="2019" name="Genome Biol. Evol.">
        <title>Day and night: Metabolic profiles and evolutionary relationships of six axenic non-marine cyanobacteria.</title>
        <authorList>
            <person name="Will S.E."/>
            <person name="Henke P."/>
            <person name="Boedeker C."/>
            <person name="Huang S."/>
            <person name="Brinkmann H."/>
            <person name="Rohde M."/>
            <person name="Jarek M."/>
            <person name="Friedl T."/>
            <person name="Seufert S."/>
            <person name="Schumacher M."/>
            <person name="Overmann J."/>
            <person name="Neumann-Schaal M."/>
            <person name="Petersen J."/>
        </authorList>
    </citation>
    <scope>NUCLEOTIDE SEQUENCE [LARGE SCALE GENOMIC DNA]</scope>
    <source>
        <strain evidence="5 6">SAG 39.79</strain>
    </source>
</reference>
<keyword evidence="3" id="KW-0472">Membrane</keyword>
<dbReference type="InterPro" id="IPR005804">
    <property type="entry name" value="FA_desaturase_dom"/>
</dbReference>
<evidence type="ECO:0000256" key="3">
    <source>
        <dbReference type="SAM" id="Phobius"/>
    </source>
</evidence>
<name>A0AB37UDG5_9CYAN</name>
<proteinExistence type="inferred from homology"/>
<dbReference type="Proteomes" id="UP000282574">
    <property type="component" value="Unassembled WGS sequence"/>
</dbReference>
<protein>
    <recommendedName>
        <fullName evidence="4">Fatty acid desaturase domain-containing protein</fullName>
    </recommendedName>
</protein>
<dbReference type="AlphaFoldDB" id="A0AB37UDG5"/>
<keyword evidence="6" id="KW-1185">Reference proteome</keyword>
<gene>
    <name evidence="5" type="ORF">DSM107010_57190</name>
</gene>
<feature type="transmembrane region" description="Helical" evidence="3">
    <location>
        <begin position="89"/>
        <end position="113"/>
    </location>
</feature>
<comment type="cofactor">
    <cofactor evidence="1">
        <name>Fe(2+)</name>
        <dbReference type="ChEBI" id="CHEBI:29033"/>
    </cofactor>
</comment>
<keyword evidence="3" id="KW-1133">Transmembrane helix</keyword>
<sequence length="250" mass="29470">MTHLNGAYYATWKDLVAHHFNHHIYHADFVGFDIPAHLNSKKTWKRWTYIIFEWLYFPLFEFELRWQIILAPFFEPKKYYLIGRSLALMLYRTAVFVLLGWFSGKAVILYAIAYISFVNIMRFADAFHHTFEYVIIGQEISKRDRIYEQAHTFSNLVSVKYPWLNLLFLNYGYHNAYHHNKRCPWHESPQSHQQVFGEQPGGFLALPQLVSNYHRYRTSRLFSGQGEAVLEDSTLDAFTGGVAVSFLTPP</sequence>
<organism evidence="5 6">
    <name type="scientific">Chroococcidiopsis cubana SAG 39.79</name>
    <dbReference type="NCBI Taxonomy" id="388085"/>
    <lineage>
        <taxon>Bacteria</taxon>
        <taxon>Bacillati</taxon>
        <taxon>Cyanobacteriota</taxon>
        <taxon>Cyanophyceae</taxon>
        <taxon>Chroococcidiopsidales</taxon>
        <taxon>Chroococcidiopsidaceae</taxon>
        <taxon>Chroococcidiopsis</taxon>
    </lineage>
</organism>
<dbReference type="GO" id="GO:0006629">
    <property type="term" value="P:lipid metabolic process"/>
    <property type="evidence" value="ECO:0007669"/>
    <property type="project" value="InterPro"/>
</dbReference>
<comment type="caution">
    <text evidence="5">The sequence shown here is derived from an EMBL/GenBank/DDBJ whole genome shotgun (WGS) entry which is preliminary data.</text>
</comment>
<evidence type="ECO:0000313" key="6">
    <source>
        <dbReference type="Proteomes" id="UP000282574"/>
    </source>
</evidence>
<dbReference type="EMBL" id="RSCK01000084">
    <property type="protein sequence ID" value="RUT04539.1"/>
    <property type="molecule type" value="Genomic_DNA"/>
</dbReference>
<comment type="similarity">
    <text evidence="2">Belongs to the fatty acid desaturase type 2 family.</text>
</comment>
<evidence type="ECO:0000256" key="1">
    <source>
        <dbReference type="ARBA" id="ARBA00001954"/>
    </source>
</evidence>
<evidence type="ECO:0000256" key="2">
    <source>
        <dbReference type="ARBA" id="ARBA00008749"/>
    </source>
</evidence>
<evidence type="ECO:0000259" key="4">
    <source>
        <dbReference type="Pfam" id="PF00487"/>
    </source>
</evidence>
<keyword evidence="3" id="KW-0812">Transmembrane</keyword>
<feature type="domain" description="Fatty acid desaturase" evidence="4">
    <location>
        <begin position="17"/>
        <end position="199"/>
    </location>
</feature>
<accession>A0AB37UDG5</accession>